<dbReference type="GO" id="GO:0052621">
    <property type="term" value="F:diguanylate cyclase activity"/>
    <property type="evidence" value="ECO:0007669"/>
    <property type="project" value="UniProtKB-EC"/>
</dbReference>
<dbReference type="PROSITE" id="PS50887">
    <property type="entry name" value="GGDEF"/>
    <property type="match status" value="1"/>
</dbReference>
<dbReference type="InterPro" id="IPR000160">
    <property type="entry name" value="GGDEF_dom"/>
</dbReference>
<dbReference type="InterPro" id="IPR048435">
    <property type="entry name" value="MASE6"/>
</dbReference>
<dbReference type="EC" id="2.7.7.65" evidence="2"/>
<gene>
    <name evidence="6" type="ORF">E4656_08405</name>
</gene>
<keyword evidence="4" id="KW-0812">Transmembrane</keyword>
<dbReference type="PANTHER" id="PTHR45138:SF9">
    <property type="entry name" value="DIGUANYLATE CYCLASE DGCM-RELATED"/>
    <property type="match status" value="1"/>
</dbReference>
<proteinExistence type="predicted"/>
<evidence type="ECO:0000313" key="7">
    <source>
        <dbReference type="Proteomes" id="UP000297475"/>
    </source>
</evidence>
<dbReference type="InterPro" id="IPR029787">
    <property type="entry name" value="Nucleotide_cyclase"/>
</dbReference>
<dbReference type="OrthoDB" id="9812260at2"/>
<feature type="transmembrane region" description="Helical" evidence="4">
    <location>
        <begin position="127"/>
        <end position="145"/>
    </location>
</feature>
<dbReference type="Gene3D" id="3.30.70.270">
    <property type="match status" value="1"/>
</dbReference>
<dbReference type="Pfam" id="PF00990">
    <property type="entry name" value="GGDEF"/>
    <property type="match status" value="1"/>
</dbReference>
<dbReference type="Pfam" id="PF20966">
    <property type="entry name" value="MASE6"/>
    <property type="match status" value="1"/>
</dbReference>
<comment type="cofactor">
    <cofactor evidence="1">
        <name>Mg(2+)</name>
        <dbReference type="ChEBI" id="CHEBI:18420"/>
    </cofactor>
</comment>
<dbReference type="AlphaFoldDB" id="A0A4Z0WG78"/>
<dbReference type="Proteomes" id="UP000297475">
    <property type="component" value="Unassembled WGS sequence"/>
</dbReference>
<feature type="transmembrane region" description="Helical" evidence="4">
    <location>
        <begin position="80"/>
        <end position="99"/>
    </location>
</feature>
<dbReference type="EMBL" id="SRMF01000002">
    <property type="protein sequence ID" value="TGG94181.1"/>
    <property type="molecule type" value="Genomic_DNA"/>
</dbReference>
<dbReference type="RefSeq" id="WP_135482749.1">
    <property type="nucleotide sequence ID" value="NZ_SRMF01000002.1"/>
</dbReference>
<keyword evidence="7" id="KW-1185">Reference proteome</keyword>
<comment type="catalytic activity">
    <reaction evidence="3">
        <text>2 GTP = 3',3'-c-di-GMP + 2 diphosphate</text>
        <dbReference type="Rhea" id="RHEA:24898"/>
        <dbReference type="ChEBI" id="CHEBI:33019"/>
        <dbReference type="ChEBI" id="CHEBI:37565"/>
        <dbReference type="ChEBI" id="CHEBI:58805"/>
        <dbReference type="EC" id="2.7.7.65"/>
    </reaction>
</comment>
<dbReference type="SMART" id="SM00267">
    <property type="entry name" value="GGDEF"/>
    <property type="match status" value="1"/>
</dbReference>
<evidence type="ECO:0000256" key="1">
    <source>
        <dbReference type="ARBA" id="ARBA00001946"/>
    </source>
</evidence>
<feature type="domain" description="GGDEF" evidence="5">
    <location>
        <begin position="221"/>
        <end position="352"/>
    </location>
</feature>
<dbReference type="SUPFAM" id="SSF55073">
    <property type="entry name" value="Nucleotide cyclase"/>
    <property type="match status" value="1"/>
</dbReference>
<evidence type="ECO:0000256" key="4">
    <source>
        <dbReference type="SAM" id="Phobius"/>
    </source>
</evidence>
<dbReference type="FunFam" id="3.30.70.270:FF:000001">
    <property type="entry name" value="Diguanylate cyclase domain protein"/>
    <property type="match status" value="1"/>
</dbReference>
<feature type="transmembrane region" description="Helical" evidence="4">
    <location>
        <begin position="25"/>
        <end position="44"/>
    </location>
</feature>
<evidence type="ECO:0000256" key="3">
    <source>
        <dbReference type="ARBA" id="ARBA00034247"/>
    </source>
</evidence>
<dbReference type="CDD" id="cd01949">
    <property type="entry name" value="GGDEF"/>
    <property type="match status" value="1"/>
</dbReference>
<organism evidence="6 7">
    <name type="scientific">Natronospirillum operosum</name>
    <dbReference type="NCBI Taxonomy" id="2759953"/>
    <lineage>
        <taxon>Bacteria</taxon>
        <taxon>Pseudomonadati</taxon>
        <taxon>Pseudomonadota</taxon>
        <taxon>Gammaproteobacteria</taxon>
        <taxon>Oceanospirillales</taxon>
        <taxon>Natronospirillaceae</taxon>
        <taxon>Natronospirillum</taxon>
    </lineage>
</organism>
<evidence type="ECO:0000259" key="5">
    <source>
        <dbReference type="PROSITE" id="PS50887"/>
    </source>
</evidence>
<feature type="transmembrane region" description="Helical" evidence="4">
    <location>
        <begin position="157"/>
        <end position="176"/>
    </location>
</feature>
<dbReference type="InterPro" id="IPR050469">
    <property type="entry name" value="Diguanylate_Cyclase"/>
</dbReference>
<protein>
    <recommendedName>
        <fullName evidence="2">diguanylate cyclase</fullName>
        <ecNumber evidence="2">2.7.7.65</ecNumber>
    </recommendedName>
</protein>
<feature type="transmembrane region" description="Helical" evidence="4">
    <location>
        <begin position="105"/>
        <end position="122"/>
    </location>
</feature>
<dbReference type="NCBIfam" id="TIGR00254">
    <property type="entry name" value="GGDEF"/>
    <property type="match status" value="1"/>
</dbReference>
<evidence type="ECO:0000313" key="6">
    <source>
        <dbReference type="EMBL" id="TGG94181.1"/>
    </source>
</evidence>
<dbReference type="PANTHER" id="PTHR45138">
    <property type="entry name" value="REGULATORY COMPONENTS OF SENSORY TRANSDUCTION SYSTEM"/>
    <property type="match status" value="1"/>
</dbReference>
<reference evidence="6 7" key="1">
    <citation type="submission" date="2019-04" db="EMBL/GenBank/DDBJ databases">
        <title>Natronospirillum operosus gen. nov., sp. nov., a haloalkaliphilic satellite isolated from decaying biomass of laboratory culture of cyanobacterium Geitlerinema sp. and proposal of Natronospirillaceae fam. nov. and Saccharospirillaceae fam. nov.</title>
        <authorList>
            <person name="Kevbrin V."/>
            <person name="Boltyanskaya Y."/>
            <person name="Koziaeva V."/>
            <person name="Grouzdev D.S."/>
            <person name="Park M."/>
            <person name="Cho J."/>
        </authorList>
    </citation>
    <scope>NUCLEOTIDE SEQUENCE [LARGE SCALE GENOMIC DNA]</scope>
    <source>
        <strain evidence="6 7">G-116</strain>
    </source>
</reference>
<keyword evidence="4" id="KW-0472">Membrane</keyword>
<feature type="transmembrane region" description="Helical" evidence="4">
    <location>
        <begin position="50"/>
        <end position="68"/>
    </location>
</feature>
<comment type="caution">
    <text evidence="6">The sequence shown here is derived from an EMBL/GenBank/DDBJ whole genome shotgun (WGS) entry which is preliminary data.</text>
</comment>
<accession>A0A4Z0WG78</accession>
<sequence>MQQDYKGHHSLPEAEFNIADDHRRLMIRLLFVLASIVVLTFSLLNFLEGLRILPAIQLCCGLFGLASLHRIQKTRHLTRWTFWFLLTLFIIVTFAVYTVDGSDTNFVWIYIMPVLAYSMLGLRPGLLLSLPFVLICIGGLIWHYWNIYEVLTARTIANLVNLAAAGLLVILFMHYYERGRADTQRQLLHMAATDALTNLPNRGEFQRTLRSTIAHSTRKNTPFTLIVLDLDHFKQVNDTHGHDAGDQVLKQLGHCLQRNIRASDFVARLGGEEFAIIFRDAAGNEAGTLAESIRQAIADMPFHYDDTGLSLRATLGVATFPDDGKDSTTLYKMADERLYRGKREGRDRVVTA</sequence>
<name>A0A4Z0WG78_9GAMM</name>
<keyword evidence="4" id="KW-1133">Transmembrane helix</keyword>
<dbReference type="InterPro" id="IPR043128">
    <property type="entry name" value="Rev_trsase/Diguanyl_cyclase"/>
</dbReference>
<evidence type="ECO:0000256" key="2">
    <source>
        <dbReference type="ARBA" id="ARBA00012528"/>
    </source>
</evidence>